<dbReference type="GO" id="GO:0016020">
    <property type="term" value="C:membrane"/>
    <property type="evidence" value="ECO:0007669"/>
    <property type="project" value="UniProtKB-SubCell"/>
</dbReference>
<evidence type="ECO:0000256" key="5">
    <source>
        <dbReference type="ARBA" id="ARBA00023136"/>
    </source>
</evidence>
<evidence type="ECO:0000256" key="7">
    <source>
        <dbReference type="SAM" id="Phobius"/>
    </source>
</evidence>
<feature type="compositionally biased region" description="Basic and acidic residues" evidence="6">
    <location>
        <begin position="1"/>
        <end position="12"/>
    </location>
</feature>
<protein>
    <recommendedName>
        <fullName evidence="2">Transmembrane protein 267</fullName>
    </recommendedName>
</protein>
<sequence>MIEEIAAKHSETTENQENDDNKTPRRVTYQDVSRYISELRCYFMQESNEGSPLSALDTCADFVQVQSIKKTRQGQSPVEIALLDSFVHAATGSLVWLVVIWYTHHLVMNKTCEKTLCDQRPLFHCISIVLAICVVLMLLSQTSGSPILVQSSWLVTTAVLGHLIRDAAQNGFWICPLEPAPPLPYCVYITMICALPYMIRLERVAKPQKHAFHNEGIQPEEELAKRGFSIYKGPGKV</sequence>
<keyword evidence="5 7" id="KW-0472">Membrane</keyword>
<proteinExistence type="predicted"/>
<dbReference type="EMBL" id="OD000872">
    <property type="protein sequence ID" value="CAD7399599.1"/>
    <property type="molecule type" value="Genomic_DNA"/>
</dbReference>
<evidence type="ECO:0000256" key="4">
    <source>
        <dbReference type="ARBA" id="ARBA00022989"/>
    </source>
</evidence>
<evidence type="ECO:0000256" key="3">
    <source>
        <dbReference type="ARBA" id="ARBA00022692"/>
    </source>
</evidence>
<comment type="subcellular location">
    <subcellularLocation>
        <location evidence="1">Membrane</location>
        <topology evidence="1">Multi-pass membrane protein</topology>
    </subcellularLocation>
</comment>
<evidence type="ECO:0000256" key="1">
    <source>
        <dbReference type="ARBA" id="ARBA00004141"/>
    </source>
</evidence>
<keyword evidence="3 7" id="KW-0812">Transmembrane</keyword>
<dbReference type="PANTHER" id="PTHR13628:SF1">
    <property type="entry name" value="TRANSMEMBRANE PROTEIN 267"/>
    <property type="match status" value="1"/>
</dbReference>
<evidence type="ECO:0000256" key="2">
    <source>
        <dbReference type="ARBA" id="ARBA00013977"/>
    </source>
</evidence>
<organism evidence="8">
    <name type="scientific">Timema poppense</name>
    <name type="common">Walking stick</name>
    <dbReference type="NCBI Taxonomy" id="170557"/>
    <lineage>
        <taxon>Eukaryota</taxon>
        <taxon>Metazoa</taxon>
        <taxon>Ecdysozoa</taxon>
        <taxon>Arthropoda</taxon>
        <taxon>Hexapoda</taxon>
        <taxon>Insecta</taxon>
        <taxon>Pterygota</taxon>
        <taxon>Neoptera</taxon>
        <taxon>Polyneoptera</taxon>
        <taxon>Phasmatodea</taxon>
        <taxon>Timematodea</taxon>
        <taxon>Timematoidea</taxon>
        <taxon>Timematidae</taxon>
        <taxon>Timema</taxon>
    </lineage>
</organism>
<feature type="transmembrane region" description="Helical" evidence="7">
    <location>
        <begin position="182"/>
        <end position="199"/>
    </location>
</feature>
<evidence type="ECO:0000256" key="6">
    <source>
        <dbReference type="SAM" id="MobiDB-lite"/>
    </source>
</evidence>
<reference evidence="8" key="1">
    <citation type="submission" date="2020-11" db="EMBL/GenBank/DDBJ databases">
        <authorList>
            <person name="Tran Van P."/>
        </authorList>
    </citation>
    <scope>NUCLEOTIDE SEQUENCE</scope>
</reference>
<gene>
    <name evidence="8" type="ORF">TPSB3V08_LOCUS2236</name>
</gene>
<feature type="region of interest" description="Disordered" evidence="6">
    <location>
        <begin position="1"/>
        <end position="24"/>
    </location>
</feature>
<dbReference type="InterPro" id="IPR026572">
    <property type="entry name" value="TMEM267"/>
</dbReference>
<feature type="transmembrane region" description="Helical" evidence="7">
    <location>
        <begin position="80"/>
        <end position="102"/>
    </location>
</feature>
<keyword evidence="4 7" id="KW-1133">Transmembrane helix</keyword>
<name>A0A7R9CRI7_TIMPO</name>
<dbReference type="AlphaFoldDB" id="A0A7R9CRI7"/>
<evidence type="ECO:0000313" key="8">
    <source>
        <dbReference type="EMBL" id="CAD7399599.1"/>
    </source>
</evidence>
<feature type="transmembrane region" description="Helical" evidence="7">
    <location>
        <begin position="122"/>
        <end position="139"/>
    </location>
</feature>
<accession>A0A7R9CRI7</accession>
<dbReference type="PANTHER" id="PTHR13628">
    <property type="entry name" value="TRANSMEMBRANE PROTEIN 267"/>
    <property type="match status" value="1"/>
</dbReference>